<gene>
    <name evidence="1" type="ORF">OCBIM_22034791mg</name>
</gene>
<reference evidence="1" key="1">
    <citation type="submission" date="2015-07" db="EMBL/GenBank/DDBJ databases">
        <title>MeaNS - Measles Nucleotide Surveillance Program.</title>
        <authorList>
            <person name="Tran T."/>
            <person name="Druce J."/>
        </authorList>
    </citation>
    <scope>NUCLEOTIDE SEQUENCE</scope>
    <source>
        <strain evidence="1">UCB-OBI-ISO-001</strain>
        <tissue evidence="1">Gonad</tissue>
    </source>
</reference>
<proteinExistence type="predicted"/>
<name>A0A0L8I4P6_OCTBM</name>
<evidence type="ECO:0000313" key="1">
    <source>
        <dbReference type="EMBL" id="KOF96471.1"/>
    </source>
</evidence>
<dbReference type="AlphaFoldDB" id="A0A0L8I4P6"/>
<protein>
    <submittedName>
        <fullName evidence="1">Uncharacterized protein</fullName>
    </submittedName>
</protein>
<dbReference type="EMBL" id="KQ416555">
    <property type="protein sequence ID" value="KOF96471.1"/>
    <property type="molecule type" value="Genomic_DNA"/>
</dbReference>
<organism evidence="1">
    <name type="scientific">Octopus bimaculoides</name>
    <name type="common">California two-spotted octopus</name>
    <dbReference type="NCBI Taxonomy" id="37653"/>
    <lineage>
        <taxon>Eukaryota</taxon>
        <taxon>Metazoa</taxon>
        <taxon>Spiralia</taxon>
        <taxon>Lophotrochozoa</taxon>
        <taxon>Mollusca</taxon>
        <taxon>Cephalopoda</taxon>
        <taxon>Coleoidea</taxon>
        <taxon>Octopodiformes</taxon>
        <taxon>Octopoda</taxon>
        <taxon>Incirrata</taxon>
        <taxon>Octopodidae</taxon>
        <taxon>Octopus</taxon>
    </lineage>
</organism>
<feature type="non-terminal residue" evidence="1">
    <location>
        <position position="1"/>
    </location>
</feature>
<accession>A0A0L8I4P6</accession>
<sequence>VALIFICNTLHYNTLHYNTLHYNTLHYNTLHYCQYNAHKHILLFTHTRLVPTNLTCDLNSIPKSVKWTMSTV</sequence>